<evidence type="ECO:0000313" key="4">
    <source>
        <dbReference type="Proteomes" id="UP001300012"/>
    </source>
</evidence>
<evidence type="ECO:0000256" key="1">
    <source>
        <dbReference type="SAM" id="Phobius"/>
    </source>
</evidence>
<organism evidence="3 4">
    <name type="scientific">Paenibacillus radicis</name>
    <name type="common">ex Xue et al. 2023</name>
    <dbReference type="NCBI Taxonomy" id="2972489"/>
    <lineage>
        <taxon>Bacteria</taxon>
        <taxon>Bacillati</taxon>
        <taxon>Bacillota</taxon>
        <taxon>Bacilli</taxon>
        <taxon>Bacillales</taxon>
        <taxon>Paenibacillaceae</taxon>
        <taxon>Paenibacillus</taxon>
    </lineage>
</organism>
<evidence type="ECO:0000313" key="3">
    <source>
        <dbReference type="EMBL" id="MCR8635868.1"/>
    </source>
</evidence>
<dbReference type="Pfam" id="PF13349">
    <property type="entry name" value="DUF4097"/>
    <property type="match status" value="1"/>
</dbReference>
<protein>
    <submittedName>
        <fullName evidence="3">DUF4097 family beta strand repeat-containing protein</fullName>
    </submittedName>
</protein>
<keyword evidence="1" id="KW-0812">Transmembrane</keyword>
<dbReference type="EMBL" id="JANQBD010000032">
    <property type="protein sequence ID" value="MCR8635868.1"/>
    <property type="molecule type" value="Genomic_DNA"/>
</dbReference>
<feature type="transmembrane region" description="Helical" evidence="1">
    <location>
        <begin position="32"/>
        <end position="51"/>
    </location>
</feature>
<reference evidence="3 4" key="1">
    <citation type="submission" date="2022-08" db="EMBL/GenBank/DDBJ databases">
        <title>Paenibacillus endoradicis sp. nov., Paenibacillus radicibacter sp. nov and Paenibacillus pararadicis sp. nov., three cold-adapted plant growth-promoting bacteria isolated from root of Larix gmelinii in Great Khingan.</title>
        <authorList>
            <person name="Xue H."/>
        </authorList>
    </citation>
    <scope>NUCLEOTIDE SEQUENCE [LARGE SCALE GENOMIC DNA]</scope>
    <source>
        <strain evidence="3 4">N5-1-1-5</strain>
    </source>
</reference>
<comment type="caution">
    <text evidence="3">The sequence shown here is derived from an EMBL/GenBank/DDBJ whole genome shotgun (WGS) entry which is preliminary data.</text>
</comment>
<dbReference type="PANTHER" id="PTHR34094:SF1">
    <property type="entry name" value="PROTEIN FAM185A"/>
    <property type="match status" value="1"/>
</dbReference>
<accession>A0ABT1YRQ8</accession>
<name>A0ABT1YRQ8_9BACL</name>
<dbReference type="Proteomes" id="UP001300012">
    <property type="component" value="Unassembled WGS sequence"/>
</dbReference>
<keyword evidence="1" id="KW-0472">Membrane</keyword>
<keyword evidence="1" id="KW-1133">Transmembrane helix</keyword>
<keyword evidence="4" id="KW-1185">Reference proteome</keyword>
<dbReference type="PANTHER" id="PTHR34094">
    <property type="match status" value="1"/>
</dbReference>
<proteinExistence type="predicted"/>
<evidence type="ECO:0000259" key="2">
    <source>
        <dbReference type="Pfam" id="PF13349"/>
    </source>
</evidence>
<feature type="transmembrane region" description="Helical" evidence="1">
    <location>
        <begin position="63"/>
        <end position="81"/>
    </location>
</feature>
<dbReference type="RefSeq" id="WP_258217410.1">
    <property type="nucleotide sequence ID" value="NZ_JANQBD010000032.1"/>
</dbReference>
<gene>
    <name evidence="3" type="ORF">NV381_32225</name>
</gene>
<dbReference type="InterPro" id="IPR025164">
    <property type="entry name" value="Toastrack_DUF4097"/>
</dbReference>
<feature type="domain" description="DUF4097" evidence="2">
    <location>
        <begin position="128"/>
        <end position="409"/>
    </location>
</feature>
<sequence length="418" mass="44921">MRKAGRFTAALLLIAVGAAVMTDQYAGTHWTSLLIDWWPVLFITLGLEYIAFNMKYGESDKQLKLDVGGVVFAVLISAVVIGSTQSTETIRGWFGQINLSNHWGSMMSGEGSKFQKETVSIPIPAGVDHISVLNHSNGSVTVKSGTSDQLLIDMTVYVALSDEKEAASIADQTQLKNSLDGNNLKLITEGKTFGDGPPWMTRRPSIDMVITVPSRVQVSMDLEMSNGKFKADQLTFKKDLKVRTTNGEIQVTSINGNLDLESTNAAIKAAKTKGNMQLGTTNGSIEIDDHQGNARITSTNGRLRTAGVTGSIEAGTTNGGIIVTDAPQELKAHTTNGSVEVTSRIVNGNWDVETSHGKVTLKLPPSGDYKLKGEGQNSQIHSNLPLQIRKNKIEGTIGSGKHDIRIETKGSLSIQAVE</sequence>